<dbReference type="InterPro" id="IPR053163">
    <property type="entry name" value="HTH-type_regulator_Rgg"/>
</dbReference>
<dbReference type="EMBL" id="FMXC01000003">
    <property type="protein sequence ID" value="SDA43721.1"/>
    <property type="molecule type" value="Genomic_DNA"/>
</dbReference>
<evidence type="ECO:0000259" key="1">
    <source>
        <dbReference type="PROSITE" id="PS50943"/>
    </source>
</evidence>
<sequence length="259" mass="29866">MTIGEQLREIRDSLNLTQKEMCAGVVTESFYSRVENRKSEINIDDLLAILKQNHVSIRDFFGVFDQSMQRSIQYCCIQSAINNRNLAWLKKVQTDEPGFEVELTAIIATLLNKKAHLSDAARRKIKSNFGRLGQWDETALWNMASFMSLYDTNELKILITDIWENRDSINLNNSSTLVALANVMMNYLGRLYQEKALGAVLETIHFIKDLPTNPVIMFQKLVAIYYLALINHDQKRLNLIIQVLQKNGYDNYLVWLPKG</sequence>
<dbReference type="PROSITE" id="PS50943">
    <property type="entry name" value="HTH_CROC1"/>
    <property type="match status" value="1"/>
</dbReference>
<dbReference type="GO" id="GO:0003677">
    <property type="term" value="F:DNA binding"/>
    <property type="evidence" value="ECO:0007669"/>
    <property type="project" value="InterPro"/>
</dbReference>
<dbReference type="SMART" id="SM00530">
    <property type="entry name" value="HTH_XRE"/>
    <property type="match status" value="1"/>
</dbReference>
<name>A0AAX3UF54_9LACO</name>
<dbReference type="SUPFAM" id="SSF47413">
    <property type="entry name" value="lambda repressor-like DNA-binding domains"/>
    <property type="match status" value="1"/>
</dbReference>
<proteinExistence type="predicted"/>
<dbReference type="Pfam" id="PF01381">
    <property type="entry name" value="HTH_3"/>
    <property type="match status" value="1"/>
</dbReference>
<organism evidence="3 5">
    <name type="scientific">Lactobacillus kefiranofaciens</name>
    <dbReference type="NCBI Taxonomy" id="267818"/>
    <lineage>
        <taxon>Bacteria</taxon>
        <taxon>Bacillati</taxon>
        <taxon>Bacillota</taxon>
        <taxon>Bacilli</taxon>
        <taxon>Lactobacillales</taxon>
        <taxon>Lactobacillaceae</taxon>
        <taxon>Lactobacillus</taxon>
    </lineage>
</organism>
<evidence type="ECO:0000313" key="5">
    <source>
        <dbReference type="Proteomes" id="UP001242513"/>
    </source>
</evidence>
<dbReference type="CDD" id="cd00093">
    <property type="entry name" value="HTH_XRE"/>
    <property type="match status" value="1"/>
</dbReference>
<keyword evidence="4" id="KW-1185">Reference proteome</keyword>
<accession>A0AAX3UF54</accession>
<evidence type="ECO:0000313" key="2">
    <source>
        <dbReference type="EMBL" id="SDA43721.1"/>
    </source>
</evidence>
<dbReference type="RefSeq" id="WP_025084086.1">
    <property type="nucleotide sequence ID" value="NZ_CP123735.1"/>
</dbReference>
<reference evidence="3" key="3">
    <citation type="submission" date="2023-04" db="EMBL/GenBank/DDBJ databases">
        <authorList>
            <person name="Wang Y."/>
        </authorList>
    </citation>
    <scope>NUCLEOTIDE SEQUENCE</scope>
    <source>
        <strain evidence="3">ZW18</strain>
    </source>
</reference>
<gene>
    <name evidence="3" type="ORF">QEJ78_01165</name>
    <name evidence="2" type="ORF">SAMN02983011_00580</name>
</gene>
<reference evidence="3" key="2">
    <citation type="journal article" date="2022" name="Food Funct.">
        <title>Lactobacillus kefiranofaciens ZW18 from Kefir enhances the anti-tumor effect of anti-programmed cell death 1 (PD-1) immunotherapy by modulating the gut microbiota.</title>
        <authorList>
            <person name="Zhao J."/>
            <person name="Wang Y."/>
            <person name="Wang J."/>
            <person name="Lv M."/>
            <person name="Zhou C."/>
            <person name="Jia L."/>
            <person name="Geng W."/>
        </authorList>
    </citation>
    <scope>NUCLEOTIDE SEQUENCE</scope>
    <source>
        <strain evidence="3">ZW18</strain>
    </source>
</reference>
<dbReference type="AlphaFoldDB" id="A0AAX3UF54"/>
<dbReference type="Proteomes" id="UP000181860">
    <property type="component" value="Unassembled WGS sequence"/>
</dbReference>
<reference evidence="2 4" key="1">
    <citation type="submission" date="2016-10" db="EMBL/GenBank/DDBJ databases">
        <authorList>
            <person name="Varghese N."/>
            <person name="Submissions S."/>
        </authorList>
    </citation>
    <scope>NUCLEOTIDE SEQUENCE [LARGE SCALE GENOMIC DNA]</scope>
    <source>
        <strain evidence="2 4">ATCC 43761</strain>
    </source>
</reference>
<dbReference type="Gene3D" id="1.10.260.40">
    <property type="entry name" value="lambda repressor-like DNA-binding domains"/>
    <property type="match status" value="1"/>
</dbReference>
<dbReference type="InterPro" id="IPR001387">
    <property type="entry name" value="Cro/C1-type_HTH"/>
</dbReference>
<dbReference type="Proteomes" id="UP001242513">
    <property type="component" value="Chromosome"/>
</dbReference>
<evidence type="ECO:0000313" key="4">
    <source>
        <dbReference type="Proteomes" id="UP000181860"/>
    </source>
</evidence>
<dbReference type="InterPro" id="IPR010982">
    <property type="entry name" value="Lambda_DNA-bd_dom_sf"/>
</dbReference>
<evidence type="ECO:0000313" key="3">
    <source>
        <dbReference type="EMBL" id="WGO86133.1"/>
    </source>
</evidence>
<feature type="domain" description="HTH cro/C1-type" evidence="1">
    <location>
        <begin position="7"/>
        <end position="60"/>
    </location>
</feature>
<dbReference type="EMBL" id="CP123735">
    <property type="protein sequence ID" value="WGO86133.1"/>
    <property type="molecule type" value="Genomic_DNA"/>
</dbReference>
<dbReference type="PANTHER" id="PTHR37038">
    <property type="entry name" value="TRANSCRIPTIONAL REGULATOR-RELATED"/>
    <property type="match status" value="1"/>
</dbReference>
<protein>
    <submittedName>
        <fullName evidence="2">Helix-turn-helix domain-containing protein</fullName>
    </submittedName>
    <submittedName>
        <fullName evidence="3">Helix-turn-helix transcriptional regulator</fullName>
    </submittedName>
</protein>